<evidence type="ECO:0000256" key="2">
    <source>
        <dbReference type="ARBA" id="ARBA00009677"/>
    </source>
</evidence>
<evidence type="ECO:0000256" key="3">
    <source>
        <dbReference type="ARBA" id="ARBA00023143"/>
    </source>
</evidence>
<dbReference type="GO" id="GO:0005829">
    <property type="term" value="C:cytosol"/>
    <property type="evidence" value="ECO:0007669"/>
    <property type="project" value="TreeGrafter"/>
</dbReference>
<dbReference type="InterPro" id="IPR001444">
    <property type="entry name" value="Flag_bb_rod_N"/>
</dbReference>
<dbReference type="Pfam" id="PF22692">
    <property type="entry name" value="LlgE_F_G_D1"/>
    <property type="match status" value="1"/>
</dbReference>
<dbReference type="AlphaFoldDB" id="A0A1L8D4Q6"/>
<sequence>MIRSLYSGISGLKSHQYKMDVVANNISNVNTIGYKSSRVNFEDLIYQKTNQSGVYPSYVGLGVNVSGVDTIFTQGGLKSTGRPLDVAIQGNGFFVLKDPVTTRTYYSREGVFYLDKDGYLINGHGYRVQDVNGADIQINNPEAVVTLTIQNDGQIKLVRSDGTTEFAGPIGLMSFKNPETLERIGQNVYSATIDTQTSFSSPVTPGQQGQGILVSGYLEMSNVDLASEFTDMIVTQRGYQANARVITTSDQMLEELLNIKR</sequence>
<gene>
    <name evidence="8" type="ORF">ciss_20980</name>
</gene>
<dbReference type="InterPro" id="IPR010930">
    <property type="entry name" value="Flg_bb/hook_C_dom"/>
</dbReference>
<dbReference type="InterPro" id="IPR020013">
    <property type="entry name" value="Flagellar_FlgE/F/G"/>
</dbReference>
<name>A0A1L8D4Q6_9THEO</name>
<dbReference type="GO" id="GO:0030694">
    <property type="term" value="C:bacterial-type flagellum basal body, rod"/>
    <property type="evidence" value="ECO:0007669"/>
    <property type="project" value="InterPro"/>
</dbReference>
<comment type="caution">
    <text evidence="8">The sequence shown here is derived from an EMBL/GenBank/DDBJ whole genome shotgun (WGS) entry which is preliminary data.</text>
</comment>
<evidence type="ECO:0000259" key="5">
    <source>
        <dbReference type="Pfam" id="PF00460"/>
    </source>
</evidence>
<dbReference type="NCBIfam" id="TIGR02490">
    <property type="entry name" value="flgF"/>
    <property type="match status" value="1"/>
</dbReference>
<keyword evidence="8" id="KW-0966">Cell projection</keyword>
<dbReference type="STRING" id="661089.ciss_20980"/>
<dbReference type="OrthoDB" id="9804559at2"/>
<dbReference type="NCBIfam" id="TIGR03506">
    <property type="entry name" value="FlgEFG_subfam"/>
    <property type="match status" value="2"/>
</dbReference>
<dbReference type="RefSeq" id="WP_075866332.1">
    <property type="nucleotide sequence ID" value="NZ_BDJL01000132.1"/>
</dbReference>
<dbReference type="InterPro" id="IPR019776">
    <property type="entry name" value="Flagellar_basal_body_rod_CS"/>
</dbReference>
<keyword evidence="8" id="KW-0969">Cilium</keyword>
<dbReference type="Pfam" id="PF06429">
    <property type="entry name" value="Flg_bbr_C"/>
    <property type="match status" value="1"/>
</dbReference>
<evidence type="ECO:0000313" key="9">
    <source>
        <dbReference type="Proteomes" id="UP000187338"/>
    </source>
</evidence>
<proteinExistence type="inferred from homology"/>
<dbReference type="GO" id="GO:0071978">
    <property type="term" value="P:bacterial-type flagellum-dependent swarming motility"/>
    <property type="evidence" value="ECO:0007669"/>
    <property type="project" value="TreeGrafter"/>
</dbReference>
<comment type="subcellular location">
    <subcellularLocation>
        <location evidence="1 4">Bacterial flagellum basal body</location>
    </subcellularLocation>
</comment>
<evidence type="ECO:0000256" key="1">
    <source>
        <dbReference type="ARBA" id="ARBA00004117"/>
    </source>
</evidence>
<reference evidence="9" key="1">
    <citation type="submission" date="2016-12" db="EMBL/GenBank/DDBJ databases">
        <title>Draft Genome Sequences od Carboxydothermus pertinax and islandicus, Hydrogenogenic Carboxydotrophic Bacteria.</title>
        <authorList>
            <person name="Fukuyama Y."/>
            <person name="Ohmae K."/>
            <person name="Yoneda Y."/>
            <person name="Yoshida T."/>
            <person name="Sako Y."/>
        </authorList>
    </citation>
    <scope>NUCLEOTIDE SEQUENCE [LARGE SCALE GENOMIC DNA]</scope>
    <source>
        <strain evidence="9">SET</strain>
    </source>
</reference>
<evidence type="ECO:0000313" key="8">
    <source>
        <dbReference type="EMBL" id="GAV26165.1"/>
    </source>
</evidence>
<keyword evidence="8" id="KW-0282">Flagellum</keyword>
<feature type="domain" description="Flagellar hook protein FlgE/F/G-like D1" evidence="7">
    <location>
        <begin position="87"/>
        <end position="156"/>
    </location>
</feature>
<dbReference type="Pfam" id="PF00460">
    <property type="entry name" value="Flg_bb_rod"/>
    <property type="match status" value="1"/>
</dbReference>
<keyword evidence="9" id="KW-1185">Reference proteome</keyword>
<dbReference type="PROSITE" id="PS00588">
    <property type="entry name" value="FLAGELLA_BB_ROD"/>
    <property type="match status" value="1"/>
</dbReference>
<dbReference type="InterPro" id="IPR053967">
    <property type="entry name" value="LlgE_F_G-like_D1"/>
</dbReference>
<feature type="domain" description="Flagellar basal-body/hook protein C-terminal" evidence="6">
    <location>
        <begin position="215"/>
        <end position="259"/>
    </location>
</feature>
<dbReference type="PANTHER" id="PTHR30435:SF1">
    <property type="entry name" value="FLAGELLAR HOOK PROTEIN FLGE"/>
    <property type="match status" value="1"/>
</dbReference>
<organism evidence="8 9">
    <name type="scientific">Carboxydothermus islandicus</name>
    <dbReference type="NCBI Taxonomy" id="661089"/>
    <lineage>
        <taxon>Bacteria</taxon>
        <taxon>Bacillati</taxon>
        <taxon>Bacillota</taxon>
        <taxon>Clostridia</taxon>
        <taxon>Thermoanaerobacterales</taxon>
        <taxon>Thermoanaerobacteraceae</taxon>
        <taxon>Carboxydothermus</taxon>
    </lineage>
</organism>
<dbReference type="Proteomes" id="UP000187338">
    <property type="component" value="Unassembled WGS sequence"/>
</dbReference>
<dbReference type="InterPro" id="IPR012836">
    <property type="entry name" value="FlgF"/>
</dbReference>
<comment type="similarity">
    <text evidence="2 4">Belongs to the flagella basal body rod proteins family.</text>
</comment>
<evidence type="ECO:0000259" key="6">
    <source>
        <dbReference type="Pfam" id="PF06429"/>
    </source>
</evidence>
<dbReference type="SUPFAM" id="SSF117143">
    <property type="entry name" value="Flagellar hook protein flgE"/>
    <property type="match status" value="1"/>
</dbReference>
<dbReference type="GO" id="GO:0009424">
    <property type="term" value="C:bacterial-type flagellum hook"/>
    <property type="evidence" value="ECO:0007669"/>
    <property type="project" value="TreeGrafter"/>
</dbReference>
<keyword evidence="3 4" id="KW-0975">Bacterial flagellum</keyword>
<dbReference type="EMBL" id="BDJL01000132">
    <property type="protein sequence ID" value="GAV26165.1"/>
    <property type="molecule type" value="Genomic_DNA"/>
</dbReference>
<evidence type="ECO:0000259" key="7">
    <source>
        <dbReference type="Pfam" id="PF22692"/>
    </source>
</evidence>
<evidence type="ECO:0000256" key="4">
    <source>
        <dbReference type="RuleBase" id="RU362116"/>
    </source>
</evidence>
<feature type="domain" description="Flagellar basal body rod protein N-terminal" evidence="5">
    <location>
        <begin position="5"/>
        <end position="35"/>
    </location>
</feature>
<dbReference type="InterPro" id="IPR037925">
    <property type="entry name" value="FlgE/F/G-like"/>
</dbReference>
<accession>A0A1L8D4Q6</accession>
<protein>
    <submittedName>
        <fullName evidence="8">Flagellar basal-body rod protein FlgF</fullName>
    </submittedName>
</protein>
<dbReference type="PANTHER" id="PTHR30435">
    <property type="entry name" value="FLAGELLAR PROTEIN"/>
    <property type="match status" value="1"/>
</dbReference>